<gene>
    <name evidence="1" type="ORF">UFOVP828_20</name>
</gene>
<organism evidence="1">
    <name type="scientific">uncultured Caudovirales phage</name>
    <dbReference type="NCBI Taxonomy" id="2100421"/>
    <lineage>
        <taxon>Viruses</taxon>
        <taxon>Duplodnaviria</taxon>
        <taxon>Heunggongvirae</taxon>
        <taxon>Uroviricota</taxon>
        <taxon>Caudoviricetes</taxon>
        <taxon>Peduoviridae</taxon>
        <taxon>Maltschvirus</taxon>
        <taxon>Maltschvirus maltsch</taxon>
    </lineage>
</organism>
<dbReference type="EMBL" id="LR796766">
    <property type="protein sequence ID" value="CAB4164341.1"/>
    <property type="molecule type" value="Genomic_DNA"/>
</dbReference>
<protein>
    <submittedName>
        <fullName evidence="1">Uncharacterized protein</fullName>
    </submittedName>
</protein>
<evidence type="ECO:0000313" key="1">
    <source>
        <dbReference type="EMBL" id="CAB4164341.1"/>
    </source>
</evidence>
<name>A0A6J5P4P4_9CAUD</name>
<accession>A0A6J5P4P4</accession>
<reference evidence="1" key="1">
    <citation type="submission" date="2020-04" db="EMBL/GenBank/DDBJ databases">
        <authorList>
            <person name="Chiriac C."/>
            <person name="Salcher M."/>
            <person name="Ghai R."/>
            <person name="Kavagutti S V."/>
        </authorList>
    </citation>
    <scope>NUCLEOTIDE SEQUENCE</scope>
</reference>
<proteinExistence type="predicted"/>
<sequence length="210" mass="23820">MATLNYLAGRKKYGRPQALLLADSPGTLVQGTNGMIHVPNGHEVNATPDPVENERFIILSDHNRGPIDIKNNRLEQKERTINGKMRSFYIADKNTFSVSWQNLPSRSFSSIANFNQSTGKEQSGIDKYTVDGGAGGNELLDWYLNHKGSFYLFIAYDKYIEFGSEDNTVNRLAEYQEVVEVFFSDFSYSVNKRGYSKHDLWDISLSLEEV</sequence>